<sequence>MSAPDDVALDPSALSGVAWYHTSTYREWPPMNEEPTDSAIHLGTYEAAIENMLRRMRNESDADSQFHLHRITLCVDAKDVTDVRGEASNWFGLTAQSVVRADGHRVLRYINRHEHKGSISLAVVPSVIATVQTVTIPLAICNRPCAAAAQAAIAYAAECAAIEAARPDTSGIGRLERQFPKTAKDPKVAAIAHAAKACDDASSQAFAQFSRALEDSYLAEIAAPVRAMFVGALQSKKFDSATDWNETFCRVAELLTAPDRVIATVSTAQTRVPTGD</sequence>
<keyword evidence="2" id="KW-1185">Reference proteome</keyword>
<evidence type="ECO:0000313" key="2">
    <source>
        <dbReference type="Proteomes" id="UP000831484"/>
    </source>
</evidence>
<protein>
    <submittedName>
        <fullName evidence="1">Uncharacterized protein</fullName>
    </submittedName>
</protein>
<proteinExistence type="predicted"/>
<geneLocation type="plasmid" evidence="1 2">
    <name>pdjl-6-2</name>
</geneLocation>
<evidence type="ECO:0000313" key="1">
    <source>
        <dbReference type="EMBL" id="UPU46323.1"/>
    </source>
</evidence>
<accession>A0AB38RLX6</accession>
<dbReference type="AlphaFoldDB" id="A0AB38RLX6"/>
<reference evidence="2" key="1">
    <citation type="journal article" date="2022" name="Environ. Microbiol.">
        <title>Functional analysis, diversity, and distribution of carbendazim hydrolases MheI and CbmA, responsible for the initial step in carbendazim degradation.</title>
        <authorList>
            <person name="Zhang M."/>
            <person name="Bai X."/>
            <person name="Li Q."/>
            <person name="Zhang L."/>
            <person name="Zhu Q."/>
            <person name="Gao S."/>
            <person name="Ke Z."/>
            <person name="Jiang M."/>
            <person name="Hu J."/>
            <person name="Qiu J."/>
            <person name="Hong Q."/>
        </authorList>
    </citation>
    <scope>NUCLEOTIDE SEQUENCE [LARGE SCALE GENOMIC DNA]</scope>
    <source>
        <strain evidence="2">djl-6</strain>
    </source>
</reference>
<name>A0AB38RLX6_RHOSG</name>
<organism evidence="1 2">
    <name type="scientific">Rhodococcus qingshengii JCM 15477</name>
    <dbReference type="NCBI Taxonomy" id="1303681"/>
    <lineage>
        <taxon>Bacteria</taxon>
        <taxon>Bacillati</taxon>
        <taxon>Actinomycetota</taxon>
        <taxon>Actinomycetes</taxon>
        <taxon>Mycobacteriales</taxon>
        <taxon>Nocardiaceae</taxon>
        <taxon>Rhodococcus</taxon>
        <taxon>Rhodococcus erythropolis group</taxon>
    </lineage>
</organism>
<keyword evidence="1" id="KW-0614">Plasmid</keyword>
<dbReference type="RefSeq" id="WP_087503837.1">
    <property type="nucleotide sequence ID" value="NZ_CP096565.1"/>
</dbReference>
<dbReference type="EMBL" id="CP096565">
    <property type="protein sequence ID" value="UPU46323.1"/>
    <property type="molecule type" value="Genomic_DNA"/>
</dbReference>
<dbReference type="Proteomes" id="UP000831484">
    <property type="component" value="Plasmid pdjl-6-2"/>
</dbReference>
<gene>
    <name evidence="1" type="ORF">M0639_30200</name>
</gene>